<feature type="transmembrane region" description="Helical" evidence="1">
    <location>
        <begin position="33"/>
        <end position="52"/>
    </location>
</feature>
<dbReference type="KEGG" id="lrz:BJI69_11950"/>
<dbReference type="Proteomes" id="UP000182987">
    <property type="component" value="Chromosome"/>
</dbReference>
<keyword evidence="1" id="KW-0472">Membrane</keyword>
<dbReference type="RefSeq" id="WP_046979299.1">
    <property type="nucleotide sequence ID" value="NZ_CP017480.1"/>
</dbReference>
<dbReference type="STRING" id="1440763.BJI69_11950"/>
<sequence length="99" mass="10673">MSLDPLWDFLTSSWVGDIIDLISNVIRVIPYTLLFLLAFLIVQGLMASHAAVDLGAGPAARALVHGAFLDRFGLAWSLGVPSALVAWKWLATVIPGSRK</sequence>
<keyword evidence="3" id="KW-1185">Reference proteome</keyword>
<keyword evidence="1" id="KW-1133">Transmembrane helix</keyword>
<dbReference type="OrthoDB" id="5955820at2"/>
<protein>
    <submittedName>
        <fullName evidence="2">Uncharacterized protein</fullName>
    </submittedName>
</protein>
<organism evidence="2 3">
    <name type="scientific">Luteibacter rhizovicinus DSM 16549</name>
    <dbReference type="NCBI Taxonomy" id="1440763"/>
    <lineage>
        <taxon>Bacteria</taxon>
        <taxon>Pseudomonadati</taxon>
        <taxon>Pseudomonadota</taxon>
        <taxon>Gammaproteobacteria</taxon>
        <taxon>Lysobacterales</taxon>
        <taxon>Rhodanobacteraceae</taxon>
        <taxon>Luteibacter</taxon>
    </lineage>
</organism>
<proteinExistence type="predicted"/>
<dbReference type="AlphaFoldDB" id="A0A1L3EU09"/>
<evidence type="ECO:0000256" key="1">
    <source>
        <dbReference type="SAM" id="Phobius"/>
    </source>
</evidence>
<evidence type="ECO:0000313" key="2">
    <source>
        <dbReference type="EMBL" id="APG04538.1"/>
    </source>
</evidence>
<name>A0A1L3EU09_9GAMM</name>
<keyword evidence="1" id="KW-0812">Transmembrane</keyword>
<dbReference type="EMBL" id="CP017480">
    <property type="protein sequence ID" value="APG04538.1"/>
    <property type="molecule type" value="Genomic_DNA"/>
</dbReference>
<gene>
    <name evidence="2" type="ORF">BJI69_11950</name>
</gene>
<evidence type="ECO:0000313" key="3">
    <source>
        <dbReference type="Proteomes" id="UP000182987"/>
    </source>
</evidence>
<reference evidence="3" key="1">
    <citation type="submission" date="2016-09" db="EMBL/GenBank/DDBJ databases">
        <authorList>
            <person name="Lysoe E."/>
        </authorList>
    </citation>
    <scope>NUCLEOTIDE SEQUENCE [LARGE SCALE GENOMIC DNA]</scope>
    <source>
        <strain evidence="3">LJ96T</strain>
    </source>
</reference>
<feature type="transmembrane region" description="Helical" evidence="1">
    <location>
        <begin position="72"/>
        <end position="90"/>
    </location>
</feature>
<accession>A0A1L3EU09</accession>